<comment type="caution">
    <text evidence="1">The sequence shown here is derived from an EMBL/GenBank/DDBJ whole genome shotgun (WGS) entry which is preliminary data.</text>
</comment>
<sequence>MNPRLRQNWFTLIEMIVAVTILAFVMLSVFEIYSNILQINKKLELNRILQENTRTMIEWLASEIRNKWIDYWFYWAVGTQPLDYSWNWNTMVAINNISDPTKPKVYCMQKVMTSCDASCYTDPRWCYLWELGSDIKLSNNKVEINNLRFYISWKPSKSITNEDKEWKVNIVFDLRLAPWKWISSAMAKENELHIQTTISEKVYKNMK</sequence>
<protein>
    <recommendedName>
        <fullName evidence="2">Prepilin-type N-terminal cleavage/methylation domain-containing protein</fullName>
    </recommendedName>
</protein>
<gene>
    <name evidence="1" type="ORF">ACD_2C00038G0007</name>
</gene>
<evidence type="ECO:0008006" key="2">
    <source>
        <dbReference type="Google" id="ProtNLM"/>
    </source>
</evidence>
<reference evidence="1" key="1">
    <citation type="journal article" date="2012" name="Science">
        <title>Fermentation, hydrogen, and sulfur metabolism in multiple uncultivated bacterial phyla.</title>
        <authorList>
            <person name="Wrighton K.C."/>
            <person name="Thomas B.C."/>
            <person name="Sharon I."/>
            <person name="Miller C.S."/>
            <person name="Castelle C.J."/>
            <person name="VerBerkmoes N.C."/>
            <person name="Wilkins M.J."/>
            <person name="Hettich R.L."/>
            <person name="Lipton M.S."/>
            <person name="Williams K.H."/>
            <person name="Long P.E."/>
            <person name="Banfield J.F."/>
        </authorList>
    </citation>
    <scope>NUCLEOTIDE SEQUENCE [LARGE SCALE GENOMIC DNA]</scope>
</reference>
<dbReference type="AlphaFoldDB" id="K2H2R8"/>
<evidence type="ECO:0000313" key="1">
    <source>
        <dbReference type="EMBL" id="EKE30130.1"/>
    </source>
</evidence>
<dbReference type="EMBL" id="AMFJ01000038">
    <property type="protein sequence ID" value="EKE30130.1"/>
    <property type="molecule type" value="Genomic_DNA"/>
</dbReference>
<proteinExistence type="predicted"/>
<name>K2H2R8_9BACT</name>
<accession>K2H2R8</accession>
<organism evidence="1">
    <name type="scientific">uncultured bacterium</name>
    <name type="common">gcode 4</name>
    <dbReference type="NCBI Taxonomy" id="1234023"/>
    <lineage>
        <taxon>Bacteria</taxon>
        <taxon>environmental samples</taxon>
    </lineage>
</organism>